<dbReference type="Pfam" id="PF06210">
    <property type="entry name" value="DUF1003"/>
    <property type="match status" value="1"/>
</dbReference>
<sequence length="223" mass="25853">MRIEGARADLMRVCQLSRKGELINVGKKNYYVKPQDLDHNGVRLEGFDIPINEDDVKRIDRLVNHYESRIMAHLDEEYLRKTTWADRLADRIAKFGGSWVFIISFAAFLALWMIWNSLRFTWHFDKPPFILLNLILSFIAAFQAPIIMMSQNRQAARDKHESIIDFAINYKAEQEIDDMQSHLHRIEGKLYELETLLLSLKQPAHAESDPQPVRAGRASGSAE</sequence>
<proteinExistence type="predicted"/>
<dbReference type="EMBL" id="FPBV01000014">
    <property type="protein sequence ID" value="SFU94080.1"/>
    <property type="molecule type" value="Genomic_DNA"/>
</dbReference>
<dbReference type="Proteomes" id="UP000183508">
    <property type="component" value="Unassembled WGS sequence"/>
</dbReference>
<keyword evidence="2" id="KW-0472">Membrane</keyword>
<dbReference type="eggNOG" id="COG4420">
    <property type="taxonomic scope" value="Bacteria"/>
</dbReference>
<feature type="transmembrane region" description="Helical" evidence="2">
    <location>
        <begin position="95"/>
        <end position="115"/>
    </location>
</feature>
<dbReference type="PANTHER" id="PTHR41386:SF1">
    <property type="entry name" value="MEMBRANE PROTEIN"/>
    <property type="match status" value="1"/>
</dbReference>
<evidence type="ECO:0000256" key="2">
    <source>
        <dbReference type="SAM" id="Phobius"/>
    </source>
</evidence>
<protein>
    <submittedName>
        <fullName evidence="3">Uncharacterized membrane protein</fullName>
    </submittedName>
</protein>
<keyword evidence="4" id="KW-1185">Reference proteome</keyword>
<gene>
    <name evidence="3" type="ORF">SAMN05421543_11487</name>
</gene>
<feature type="transmembrane region" description="Helical" evidence="2">
    <location>
        <begin position="127"/>
        <end position="149"/>
    </location>
</feature>
<dbReference type="InterPro" id="IPR010406">
    <property type="entry name" value="DUF1003"/>
</dbReference>
<name>A0A1I7K9M4_9BACL</name>
<dbReference type="STRING" id="392015.SAMN05421543_11487"/>
<evidence type="ECO:0000256" key="1">
    <source>
        <dbReference type="SAM" id="MobiDB-lite"/>
    </source>
</evidence>
<reference evidence="4" key="1">
    <citation type="submission" date="2016-10" db="EMBL/GenBank/DDBJ databases">
        <authorList>
            <person name="Varghese N."/>
        </authorList>
    </citation>
    <scope>NUCLEOTIDE SEQUENCE [LARGE SCALE GENOMIC DNA]</scope>
    <source>
        <strain evidence="4">DSM 17980</strain>
    </source>
</reference>
<feature type="region of interest" description="Disordered" evidence="1">
    <location>
        <begin position="203"/>
        <end position="223"/>
    </location>
</feature>
<evidence type="ECO:0000313" key="3">
    <source>
        <dbReference type="EMBL" id="SFU94080.1"/>
    </source>
</evidence>
<organism evidence="3 4">
    <name type="scientific">Alicyclobacillus macrosporangiidus</name>
    <dbReference type="NCBI Taxonomy" id="392015"/>
    <lineage>
        <taxon>Bacteria</taxon>
        <taxon>Bacillati</taxon>
        <taxon>Bacillota</taxon>
        <taxon>Bacilli</taxon>
        <taxon>Bacillales</taxon>
        <taxon>Alicyclobacillaceae</taxon>
        <taxon>Alicyclobacillus</taxon>
    </lineage>
</organism>
<dbReference type="AlphaFoldDB" id="A0A1I7K9M4"/>
<keyword evidence="2" id="KW-0812">Transmembrane</keyword>
<dbReference type="PANTHER" id="PTHR41386">
    <property type="entry name" value="INTEGRAL MEMBRANE PROTEIN-RELATED"/>
    <property type="match status" value="1"/>
</dbReference>
<keyword evidence="2" id="KW-1133">Transmembrane helix</keyword>
<evidence type="ECO:0000313" key="4">
    <source>
        <dbReference type="Proteomes" id="UP000183508"/>
    </source>
</evidence>
<accession>A0A1I7K9M4</accession>